<evidence type="ECO:0000259" key="2">
    <source>
        <dbReference type="Pfam" id="PF04982"/>
    </source>
</evidence>
<feature type="transmembrane region" description="Helical" evidence="1">
    <location>
        <begin position="165"/>
        <end position="184"/>
    </location>
</feature>
<dbReference type="Pfam" id="PF04982">
    <property type="entry name" value="TM_HPP"/>
    <property type="match status" value="1"/>
</dbReference>
<dbReference type="InterPro" id="IPR007065">
    <property type="entry name" value="HPP"/>
</dbReference>
<comment type="caution">
    <text evidence="3">The sequence shown here is derived from an EMBL/GenBank/DDBJ whole genome shotgun (WGS) entry which is preliminary data.</text>
</comment>
<keyword evidence="1" id="KW-0812">Transmembrane</keyword>
<evidence type="ECO:0000256" key="1">
    <source>
        <dbReference type="SAM" id="Phobius"/>
    </source>
</evidence>
<dbReference type="AlphaFoldDB" id="A0A3N1NY14"/>
<feature type="transmembrane region" description="Helical" evidence="1">
    <location>
        <begin position="38"/>
        <end position="58"/>
    </location>
</feature>
<accession>A0A3N1NY14</accession>
<keyword evidence="1" id="KW-1133">Transmembrane helix</keyword>
<feature type="domain" description="HPP transmembrane region" evidence="2">
    <location>
        <begin position="31"/>
        <end position="188"/>
    </location>
</feature>
<organism evidence="3 4">
    <name type="scientific">Marinimicrobium koreense</name>
    <dbReference type="NCBI Taxonomy" id="306545"/>
    <lineage>
        <taxon>Bacteria</taxon>
        <taxon>Pseudomonadati</taxon>
        <taxon>Pseudomonadota</taxon>
        <taxon>Gammaproteobacteria</taxon>
        <taxon>Cellvibrionales</taxon>
        <taxon>Cellvibrionaceae</taxon>
        <taxon>Marinimicrobium</taxon>
    </lineage>
</organism>
<sequence>MRTFLVHKDSLVSISSLWREILAYLGIERNRTRHSEKLLSALGAFVGILAVYGFSHWYLADVGALLMLASMGASAVLLFAVPHGALSQPWAVIGGHLVSAIVGVSCQKLFPGTLWTPALAVGLAVAAMHYLRCIHPPGGATALVAVIGGSSVHSMGYHYVITPVALNALTLVATAVVFNSFFAWRRYPAHWSRRLDHTRHAPPKVGSITLSQEDLAAAMEQLNSYVDITTEELVELTQLAREHAEQQVEHPQRIDAGRFYSNGELGNRWCVRQVVDAADAAEQRRDQVIYKNVAGANAYETGICQREEFRQWARFEVVESGGRWVKLGGS</sequence>
<name>A0A3N1NY14_9GAMM</name>
<keyword evidence="4" id="KW-1185">Reference proteome</keyword>
<dbReference type="Proteomes" id="UP000273643">
    <property type="component" value="Unassembled WGS sequence"/>
</dbReference>
<dbReference type="InterPro" id="IPR058581">
    <property type="entry name" value="TM_HPP"/>
</dbReference>
<dbReference type="EMBL" id="RJUK01000001">
    <property type="protein sequence ID" value="ROQ21073.1"/>
    <property type="molecule type" value="Genomic_DNA"/>
</dbReference>
<dbReference type="OrthoDB" id="9811720at2"/>
<dbReference type="PANTHER" id="PTHR33741:SF5">
    <property type="entry name" value="TRANSMEMBRANE PROTEIN DDB_G0269096-RELATED"/>
    <property type="match status" value="1"/>
</dbReference>
<evidence type="ECO:0000313" key="3">
    <source>
        <dbReference type="EMBL" id="ROQ21073.1"/>
    </source>
</evidence>
<gene>
    <name evidence="3" type="ORF">EDC38_1694</name>
</gene>
<feature type="transmembrane region" description="Helical" evidence="1">
    <location>
        <begin position="116"/>
        <end position="133"/>
    </location>
</feature>
<evidence type="ECO:0000313" key="4">
    <source>
        <dbReference type="Proteomes" id="UP000273643"/>
    </source>
</evidence>
<proteinExistence type="predicted"/>
<keyword evidence="1" id="KW-0472">Membrane</keyword>
<protein>
    <submittedName>
        <fullName evidence="3">HPP family protein</fullName>
    </submittedName>
</protein>
<dbReference type="PANTHER" id="PTHR33741">
    <property type="entry name" value="TRANSMEMBRANE PROTEIN DDB_G0269096-RELATED"/>
    <property type="match status" value="1"/>
</dbReference>
<reference evidence="3 4" key="1">
    <citation type="submission" date="2018-11" db="EMBL/GenBank/DDBJ databases">
        <title>Genomic Encyclopedia of Type Strains, Phase IV (KMG-IV): sequencing the most valuable type-strain genomes for metagenomic binning, comparative biology and taxonomic classification.</title>
        <authorList>
            <person name="Goeker M."/>
        </authorList>
    </citation>
    <scope>NUCLEOTIDE SEQUENCE [LARGE SCALE GENOMIC DNA]</scope>
    <source>
        <strain evidence="3 4">DSM 16974</strain>
    </source>
</reference>